<name>A0A512C2Z6_9HYPH</name>
<comment type="subcellular location">
    <subcellularLocation>
        <location evidence="1">Cell inner membrane</location>
        <topology evidence="1">Multi-pass membrane protein</topology>
    </subcellularLocation>
</comment>
<dbReference type="Proteomes" id="UP000321085">
    <property type="component" value="Unassembled WGS sequence"/>
</dbReference>
<keyword evidence="13 16" id="KW-0472">Membrane</keyword>
<dbReference type="RefSeq" id="WP_147023086.1">
    <property type="nucleotide sequence ID" value="NZ_BJYU01000211.1"/>
</dbReference>
<dbReference type="InterPro" id="IPR050445">
    <property type="entry name" value="Bact_polysacc_biosynth/exp"/>
</dbReference>
<comment type="catalytic activity">
    <reaction evidence="15">
        <text>L-tyrosyl-[protein] + ATP = O-phospho-L-tyrosyl-[protein] + ADP + H(+)</text>
        <dbReference type="Rhea" id="RHEA:10596"/>
        <dbReference type="Rhea" id="RHEA-COMP:10136"/>
        <dbReference type="Rhea" id="RHEA-COMP:20101"/>
        <dbReference type="ChEBI" id="CHEBI:15378"/>
        <dbReference type="ChEBI" id="CHEBI:30616"/>
        <dbReference type="ChEBI" id="CHEBI:46858"/>
        <dbReference type="ChEBI" id="CHEBI:61978"/>
        <dbReference type="ChEBI" id="CHEBI:456216"/>
        <dbReference type="EC" id="2.7.10.2"/>
    </reaction>
</comment>
<keyword evidence="5" id="KW-1003">Cell membrane</keyword>
<evidence type="ECO:0000259" key="17">
    <source>
        <dbReference type="Pfam" id="PF02706"/>
    </source>
</evidence>
<evidence type="ECO:0000256" key="13">
    <source>
        <dbReference type="ARBA" id="ARBA00023136"/>
    </source>
</evidence>
<dbReference type="InterPro" id="IPR003856">
    <property type="entry name" value="LPS_length_determ_N"/>
</dbReference>
<evidence type="ECO:0000256" key="9">
    <source>
        <dbReference type="ARBA" id="ARBA00022741"/>
    </source>
</evidence>
<evidence type="ECO:0000256" key="15">
    <source>
        <dbReference type="ARBA" id="ARBA00051245"/>
    </source>
</evidence>
<gene>
    <name evidence="19" type="ORF">MAE02_62780</name>
</gene>
<keyword evidence="20" id="KW-1185">Reference proteome</keyword>
<evidence type="ECO:0000256" key="7">
    <source>
        <dbReference type="ARBA" id="ARBA00022679"/>
    </source>
</evidence>
<evidence type="ECO:0000256" key="5">
    <source>
        <dbReference type="ARBA" id="ARBA00022475"/>
    </source>
</evidence>
<evidence type="ECO:0000256" key="12">
    <source>
        <dbReference type="ARBA" id="ARBA00022989"/>
    </source>
</evidence>
<feature type="domain" description="Polysaccharide chain length determinant N-terminal" evidence="17">
    <location>
        <begin position="26"/>
        <end position="112"/>
    </location>
</feature>
<keyword evidence="7" id="KW-0808">Transferase</keyword>
<protein>
    <recommendedName>
        <fullName evidence="4">non-specific protein-tyrosine kinase</fullName>
        <ecNumber evidence="4">2.7.10.2</ecNumber>
    </recommendedName>
</protein>
<evidence type="ECO:0000256" key="8">
    <source>
        <dbReference type="ARBA" id="ARBA00022692"/>
    </source>
</evidence>
<organism evidence="19 20">
    <name type="scientific">Microvirga aerophila</name>
    <dbReference type="NCBI Taxonomy" id="670291"/>
    <lineage>
        <taxon>Bacteria</taxon>
        <taxon>Pseudomonadati</taxon>
        <taxon>Pseudomonadota</taxon>
        <taxon>Alphaproteobacteria</taxon>
        <taxon>Hyphomicrobiales</taxon>
        <taxon>Methylobacteriaceae</taxon>
        <taxon>Microvirga</taxon>
    </lineage>
</organism>
<comment type="caution">
    <text evidence="19">The sequence shown here is derived from an EMBL/GenBank/DDBJ whole genome shotgun (WGS) entry which is preliminary data.</text>
</comment>
<keyword evidence="12 16" id="KW-1133">Transmembrane helix</keyword>
<keyword evidence="9" id="KW-0547">Nucleotide-binding</keyword>
<evidence type="ECO:0000256" key="3">
    <source>
        <dbReference type="ARBA" id="ARBA00008883"/>
    </source>
</evidence>
<dbReference type="InterPro" id="IPR025669">
    <property type="entry name" value="AAA_dom"/>
</dbReference>
<evidence type="ECO:0000256" key="1">
    <source>
        <dbReference type="ARBA" id="ARBA00004429"/>
    </source>
</evidence>
<comment type="similarity">
    <text evidence="3">Belongs to the etk/wzc family.</text>
</comment>
<feature type="transmembrane region" description="Helical" evidence="16">
    <location>
        <begin position="441"/>
        <end position="462"/>
    </location>
</feature>
<dbReference type="EMBL" id="BJYU01000211">
    <property type="protein sequence ID" value="GEO18582.1"/>
    <property type="molecule type" value="Genomic_DNA"/>
</dbReference>
<evidence type="ECO:0000259" key="18">
    <source>
        <dbReference type="Pfam" id="PF13614"/>
    </source>
</evidence>
<dbReference type="PANTHER" id="PTHR32309">
    <property type="entry name" value="TYROSINE-PROTEIN KINASE"/>
    <property type="match status" value="1"/>
</dbReference>
<sequence>MLNTRLQILPQVPAKELDEIEFRPSDLVGFFRRQGSTILVTVIAVLTLAGVYILAAAPTYTSTMQLIINPRKVVPFDQQARLSELAPDSTAIESQVEMLKSETVRLAVIQKLNLTRDPEFVEIAKIEHLVRKLTAFIGIRLDADQSDNELTNRALKSLNDNLTVKRVTRTYVIEASYRSRDRVKSAQIANAFADAYIAEQLKANFDAAKGTSDWLEGRLAELQNQVIRADLAVQNFIVENRLIEADSGRTLTEQQVGDANAQLTQARGQVAEAKARLDRVLAIRDDDVTSPAVTDSLNNQVITKIREQHLAAVRREADFNARYGSGHPAVIELRKDIDQLRNAARDELRRISEAYRSEYAIAKSREDALEANLRTAVSAASRGKQASVSLRMLESSALAYRKLYDSFLQKLGDFTQQQSFTGTDVRVITPARAGERSHPKILLVFGAALLVGTFGGVGVGFAREQLDRTIKTTQQVESLIGVRCFGTVPKLTSKVLRRSSAAAPKFDGGMPPRTLHPGIKLERHVLHAPYSELAETMRRIKVAADRTGSRSVVLGIVSALPGEGKSSIAANLAQLLSETGSSTLLIDGDLRRPSLTQRLSPEATTGLVQVLGTEAKMKDAIWRDPSTKLDFLPAVIKSTAPTQTMLLASSEMEALLSEVRAQYRYVVMDLPPLAPVVDAEAMRDLIDYFVLVVEWGRTELNVIQEVLQSADLIQPRILGAVLNKAEMGGTRAAGVEQASTV</sequence>
<feature type="domain" description="AAA" evidence="18">
    <location>
        <begin position="562"/>
        <end position="715"/>
    </location>
</feature>
<proteinExistence type="inferred from homology"/>
<dbReference type="Gene3D" id="3.40.50.300">
    <property type="entry name" value="P-loop containing nucleotide triphosphate hydrolases"/>
    <property type="match status" value="1"/>
</dbReference>
<dbReference type="PANTHER" id="PTHR32309:SF13">
    <property type="entry name" value="FERRIC ENTEROBACTIN TRANSPORT PROTEIN FEPE"/>
    <property type="match status" value="1"/>
</dbReference>
<dbReference type="InterPro" id="IPR005702">
    <property type="entry name" value="Wzc-like_C"/>
</dbReference>
<keyword evidence="10" id="KW-0418">Kinase</keyword>
<evidence type="ECO:0000256" key="16">
    <source>
        <dbReference type="SAM" id="Phobius"/>
    </source>
</evidence>
<keyword evidence="11" id="KW-0067">ATP-binding</keyword>
<evidence type="ECO:0000256" key="4">
    <source>
        <dbReference type="ARBA" id="ARBA00011903"/>
    </source>
</evidence>
<reference evidence="19 20" key="1">
    <citation type="submission" date="2019-07" db="EMBL/GenBank/DDBJ databases">
        <title>Whole genome shotgun sequence of Microvirga aerophila NBRC 106136.</title>
        <authorList>
            <person name="Hosoyama A."/>
            <person name="Uohara A."/>
            <person name="Ohji S."/>
            <person name="Ichikawa N."/>
        </authorList>
    </citation>
    <scope>NUCLEOTIDE SEQUENCE [LARGE SCALE GENOMIC DNA]</scope>
    <source>
        <strain evidence="19 20">NBRC 106136</strain>
    </source>
</reference>
<feature type="transmembrane region" description="Helical" evidence="16">
    <location>
        <begin position="37"/>
        <end position="57"/>
    </location>
</feature>
<evidence type="ECO:0000256" key="11">
    <source>
        <dbReference type="ARBA" id="ARBA00022840"/>
    </source>
</evidence>
<dbReference type="EC" id="2.7.10.2" evidence="4"/>
<dbReference type="InterPro" id="IPR027417">
    <property type="entry name" value="P-loop_NTPase"/>
</dbReference>
<dbReference type="Pfam" id="PF02706">
    <property type="entry name" value="Wzz"/>
    <property type="match status" value="1"/>
</dbReference>
<evidence type="ECO:0000256" key="6">
    <source>
        <dbReference type="ARBA" id="ARBA00022519"/>
    </source>
</evidence>
<dbReference type="GO" id="GO:0004713">
    <property type="term" value="F:protein tyrosine kinase activity"/>
    <property type="evidence" value="ECO:0007669"/>
    <property type="project" value="TreeGrafter"/>
</dbReference>
<dbReference type="GO" id="GO:0005886">
    <property type="term" value="C:plasma membrane"/>
    <property type="evidence" value="ECO:0007669"/>
    <property type="project" value="UniProtKB-SubCell"/>
</dbReference>
<keyword evidence="6" id="KW-0997">Cell inner membrane</keyword>
<evidence type="ECO:0000256" key="2">
    <source>
        <dbReference type="ARBA" id="ARBA00007316"/>
    </source>
</evidence>
<keyword evidence="14" id="KW-0829">Tyrosine-protein kinase</keyword>
<dbReference type="CDD" id="cd05387">
    <property type="entry name" value="BY-kinase"/>
    <property type="match status" value="1"/>
</dbReference>
<comment type="similarity">
    <text evidence="2">Belongs to the CpsD/CapB family.</text>
</comment>
<dbReference type="Pfam" id="PF13614">
    <property type="entry name" value="AAA_31"/>
    <property type="match status" value="1"/>
</dbReference>
<keyword evidence="8 16" id="KW-0812">Transmembrane</keyword>
<accession>A0A512C2Z6</accession>
<evidence type="ECO:0000256" key="14">
    <source>
        <dbReference type="ARBA" id="ARBA00023137"/>
    </source>
</evidence>
<dbReference type="AlphaFoldDB" id="A0A512C2Z6"/>
<evidence type="ECO:0000313" key="19">
    <source>
        <dbReference type="EMBL" id="GEO18582.1"/>
    </source>
</evidence>
<evidence type="ECO:0000256" key="10">
    <source>
        <dbReference type="ARBA" id="ARBA00022777"/>
    </source>
</evidence>
<dbReference type="SUPFAM" id="SSF52540">
    <property type="entry name" value="P-loop containing nucleoside triphosphate hydrolases"/>
    <property type="match status" value="1"/>
</dbReference>
<evidence type="ECO:0000313" key="20">
    <source>
        <dbReference type="Proteomes" id="UP000321085"/>
    </source>
</evidence>